<evidence type="ECO:0000256" key="1">
    <source>
        <dbReference type="SAM" id="Phobius"/>
    </source>
</evidence>
<keyword evidence="3" id="KW-1185">Reference proteome</keyword>
<dbReference type="EMBL" id="SNYW01000008">
    <property type="protein sequence ID" value="TDQ82448.1"/>
    <property type="molecule type" value="Genomic_DNA"/>
</dbReference>
<evidence type="ECO:0000313" key="3">
    <source>
        <dbReference type="Proteomes" id="UP000295783"/>
    </source>
</evidence>
<comment type="caution">
    <text evidence="2">The sequence shown here is derived from an EMBL/GenBank/DDBJ whole genome shotgun (WGS) entry which is preliminary data.</text>
</comment>
<feature type="transmembrane region" description="Helical" evidence="1">
    <location>
        <begin position="32"/>
        <end position="52"/>
    </location>
</feature>
<keyword evidence="1" id="KW-0812">Transmembrane</keyword>
<dbReference type="AlphaFoldDB" id="A0A4V3DEN8"/>
<accession>A0A4V3DEN8</accession>
<dbReference type="RefSeq" id="WP_166645120.1">
    <property type="nucleotide sequence ID" value="NZ_SNYW01000008.1"/>
</dbReference>
<name>A0A4V3DEN8_9PROT</name>
<gene>
    <name evidence="2" type="ORF">A8950_2271</name>
</gene>
<dbReference type="Proteomes" id="UP000295783">
    <property type="component" value="Unassembled WGS sequence"/>
</dbReference>
<organism evidence="2 3">
    <name type="scientific">Dongia mobilis</name>
    <dbReference type="NCBI Taxonomy" id="578943"/>
    <lineage>
        <taxon>Bacteria</taxon>
        <taxon>Pseudomonadati</taxon>
        <taxon>Pseudomonadota</taxon>
        <taxon>Alphaproteobacteria</taxon>
        <taxon>Rhodospirillales</taxon>
        <taxon>Dongiaceae</taxon>
        <taxon>Dongia</taxon>
    </lineage>
</organism>
<keyword evidence="1" id="KW-1133">Transmembrane helix</keyword>
<protein>
    <submittedName>
        <fullName evidence="2">Uncharacterized protein</fullName>
    </submittedName>
</protein>
<reference evidence="2 3" key="1">
    <citation type="submission" date="2019-03" db="EMBL/GenBank/DDBJ databases">
        <title>Genomic Encyclopedia of Type Strains, Phase III (KMG-III): the genomes of soil and plant-associated and newly described type strains.</title>
        <authorList>
            <person name="Whitman W."/>
        </authorList>
    </citation>
    <scope>NUCLEOTIDE SEQUENCE [LARGE SCALE GENOMIC DNA]</scope>
    <source>
        <strain evidence="2 3">CGMCC 1.7660</strain>
    </source>
</reference>
<evidence type="ECO:0000313" key="2">
    <source>
        <dbReference type="EMBL" id="TDQ82448.1"/>
    </source>
</evidence>
<sequence>MASAPIPAELERRIKALESVENQGEDFDASSWFWLALLGVALPLVALAWGWLA</sequence>
<proteinExistence type="predicted"/>
<keyword evidence="1" id="KW-0472">Membrane</keyword>